<dbReference type="Proteomes" id="UP000028838">
    <property type="component" value="Unassembled WGS sequence"/>
</dbReference>
<keyword evidence="1" id="KW-0326">Glycosidase</keyword>
<dbReference type="GO" id="GO:0004649">
    <property type="term" value="F:poly(ADP-ribose) glycohydrolase activity"/>
    <property type="evidence" value="ECO:0007669"/>
    <property type="project" value="UniProtKB-EC"/>
</dbReference>
<feature type="non-terminal residue" evidence="1">
    <location>
        <position position="1"/>
    </location>
</feature>
<dbReference type="EMBL" id="AEYH02001111">
    <property type="protein sequence ID" value="KFG52648.1"/>
    <property type="molecule type" value="Genomic_DNA"/>
</dbReference>
<keyword evidence="1" id="KW-0378">Hydrolase</keyword>
<accession>A0A086L7N0</accession>
<evidence type="ECO:0000313" key="1">
    <source>
        <dbReference type="EMBL" id="KFG52648.1"/>
    </source>
</evidence>
<comment type="caution">
    <text evidence="1">The sequence shown here is derived from an EMBL/GenBank/DDBJ whole genome shotgun (WGS) entry which is preliminary data.</text>
</comment>
<sequence length="29" mass="2891">GSLAGNALSKGPFNYIGQLALGESTPQSL</sequence>
<dbReference type="EC" id="3.2.1.143" evidence="1"/>
<reference evidence="1 2" key="1">
    <citation type="submission" date="2014-07" db="EMBL/GenBank/DDBJ databases">
        <authorList>
            <person name="Sibley D."/>
            <person name="Venepally P."/>
            <person name="Karamycheva S."/>
            <person name="Hadjithomas M."/>
            <person name="Khan A."/>
            <person name="Brunk B."/>
            <person name="Roos D."/>
            <person name="Caler E."/>
            <person name="Lorenzi H."/>
        </authorList>
    </citation>
    <scope>NUCLEOTIDE SEQUENCE [LARGE SCALE GENOMIC DNA]</scope>
    <source>
        <strain evidence="1 2">FOU</strain>
    </source>
</reference>
<dbReference type="AlphaFoldDB" id="A0A086L7N0"/>
<gene>
    <name evidence="1" type="ORF">TGFOU_262760B</name>
</gene>
<proteinExistence type="predicted"/>
<organism evidence="1 2">
    <name type="scientific">Toxoplasma gondii FOU</name>
    <dbReference type="NCBI Taxonomy" id="943167"/>
    <lineage>
        <taxon>Eukaryota</taxon>
        <taxon>Sar</taxon>
        <taxon>Alveolata</taxon>
        <taxon>Apicomplexa</taxon>
        <taxon>Conoidasida</taxon>
        <taxon>Coccidia</taxon>
        <taxon>Eucoccidiorida</taxon>
        <taxon>Eimeriorina</taxon>
        <taxon>Sarcocystidae</taxon>
        <taxon>Toxoplasma</taxon>
    </lineage>
</organism>
<dbReference type="VEuPathDB" id="ToxoDB:TGFOU_262760B"/>
<evidence type="ECO:0000313" key="2">
    <source>
        <dbReference type="Proteomes" id="UP000028838"/>
    </source>
</evidence>
<protein>
    <submittedName>
        <fullName evidence="1">Poly(ADP-ribose) glycohydrolase</fullName>
        <ecNumber evidence="1">3.2.1.143</ecNumber>
    </submittedName>
</protein>
<name>A0A086L7N0_TOXGO</name>